<name>A0ABR7YZF8_9PSED</name>
<reference evidence="1 2" key="1">
    <citation type="journal article" date="2020" name="Insects">
        <title>Bacteria Belonging to Pseudomonas typographi sp. nov. from the Bark Beetle Ips typographus Have Genomic Potential to Aid in the Host Ecology.</title>
        <authorList>
            <person name="Peral-Aranega E."/>
            <person name="Saati-Santamaria Z."/>
            <person name="Kolarik M."/>
            <person name="Rivas R."/>
            <person name="Garcia-Fraile P."/>
        </authorList>
    </citation>
    <scope>NUCLEOTIDE SEQUENCE [LARGE SCALE GENOMIC DNA]</scope>
    <source>
        <strain evidence="1 2">CA3A</strain>
    </source>
</reference>
<dbReference type="GO" id="GO:0006508">
    <property type="term" value="P:proteolysis"/>
    <property type="evidence" value="ECO:0007669"/>
    <property type="project" value="UniProtKB-KW"/>
</dbReference>
<proteinExistence type="predicted"/>
<sequence>MQLNVKAGSFRCELSPRALEKWNPALRAAVETTSDTITVYGVIGEDWYGDGVTVNRID</sequence>
<comment type="caution">
    <text evidence="1">The sequence shown here is derived from an EMBL/GenBank/DDBJ whole genome shotgun (WGS) entry which is preliminary data.</text>
</comment>
<gene>
    <name evidence="1" type="ORF">HAQ05_07690</name>
</gene>
<feature type="non-terminal residue" evidence="1">
    <location>
        <position position="58"/>
    </location>
</feature>
<dbReference type="EMBL" id="JAAOCA010000008">
    <property type="protein sequence ID" value="MBD1598585.1"/>
    <property type="molecule type" value="Genomic_DNA"/>
</dbReference>
<dbReference type="Proteomes" id="UP000805841">
    <property type="component" value="Unassembled WGS sequence"/>
</dbReference>
<dbReference type="GO" id="GO:0008233">
    <property type="term" value="F:peptidase activity"/>
    <property type="evidence" value="ECO:0007669"/>
    <property type="project" value="UniProtKB-KW"/>
</dbReference>
<evidence type="ECO:0000313" key="2">
    <source>
        <dbReference type="Proteomes" id="UP000805841"/>
    </source>
</evidence>
<keyword evidence="1" id="KW-0645">Protease</keyword>
<keyword evidence="1" id="KW-0378">Hydrolase</keyword>
<evidence type="ECO:0000313" key="1">
    <source>
        <dbReference type="EMBL" id="MBD1598585.1"/>
    </source>
</evidence>
<protein>
    <submittedName>
        <fullName evidence="1">Clp protease ClpP</fullName>
    </submittedName>
</protein>
<organism evidence="1 2">
    <name type="scientific">Pseudomonas typographi</name>
    <dbReference type="NCBI Taxonomy" id="2715964"/>
    <lineage>
        <taxon>Bacteria</taxon>
        <taxon>Pseudomonadati</taxon>
        <taxon>Pseudomonadota</taxon>
        <taxon>Gammaproteobacteria</taxon>
        <taxon>Pseudomonadales</taxon>
        <taxon>Pseudomonadaceae</taxon>
        <taxon>Pseudomonas</taxon>
    </lineage>
</organism>
<accession>A0ABR7YZF8</accession>
<keyword evidence="2" id="KW-1185">Reference proteome</keyword>